<dbReference type="PROSITE" id="PS01033">
    <property type="entry name" value="GLOBIN"/>
    <property type="match status" value="1"/>
</dbReference>
<keyword evidence="4" id="KW-0479">Metal-binding</keyword>
<dbReference type="InterPro" id="IPR000971">
    <property type="entry name" value="Globin"/>
</dbReference>
<sequence>MRTSVRVRARASAIECVPRACVHEIYARVGARIRHRADSCTGQVSSKRLFQSVSKRYAFTFRPLNRPRFPRTAAMALSPVQISRIRRSWSALAQDPTELASALVIRMFKENPEYISLFKRLKGLSIDELQSNSQFKAHASKVGGALGATIDHLDKPEKLEELLTDIGIKHRKYGLSPKHFEVIRNVLIAIIAEAIGDTDPELLDLWKSSLTGVMSIIVAGCCP</sequence>
<keyword evidence="1 6" id="KW-0813">Transport</keyword>
<dbReference type="PANTHER" id="PTHR46458">
    <property type="entry name" value="BLR2807 PROTEIN"/>
    <property type="match status" value="1"/>
</dbReference>
<comment type="similarity">
    <text evidence="6">Belongs to the globin family.</text>
</comment>
<name>A0A2S2QIF8_9HEMI</name>
<dbReference type="OrthoDB" id="436496at2759"/>
<proteinExistence type="inferred from homology"/>
<dbReference type="GO" id="GO:0020037">
    <property type="term" value="F:heme binding"/>
    <property type="evidence" value="ECO:0007669"/>
    <property type="project" value="InterPro"/>
</dbReference>
<protein>
    <submittedName>
        <fullName evidence="8">Globin</fullName>
    </submittedName>
</protein>
<evidence type="ECO:0000256" key="6">
    <source>
        <dbReference type="RuleBase" id="RU000356"/>
    </source>
</evidence>
<dbReference type="GO" id="GO:0005344">
    <property type="term" value="F:oxygen carrier activity"/>
    <property type="evidence" value="ECO:0007669"/>
    <property type="project" value="UniProtKB-KW"/>
</dbReference>
<evidence type="ECO:0000256" key="4">
    <source>
        <dbReference type="ARBA" id="ARBA00022723"/>
    </source>
</evidence>
<evidence type="ECO:0000256" key="5">
    <source>
        <dbReference type="ARBA" id="ARBA00023004"/>
    </source>
</evidence>
<keyword evidence="5" id="KW-0408">Iron</keyword>
<dbReference type="InterPro" id="IPR009050">
    <property type="entry name" value="Globin-like_sf"/>
</dbReference>
<dbReference type="InterPro" id="IPR050532">
    <property type="entry name" value="Globin-like_OT"/>
</dbReference>
<dbReference type="EMBL" id="GGMS01008323">
    <property type="protein sequence ID" value="MBY77526.1"/>
    <property type="molecule type" value="Transcribed_RNA"/>
</dbReference>
<feature type="domain" description="Globin" evidence="7">
    <location>
        <begin position="76"/>
        <end position="222"/>
    </location>
</feature>
<dbReference type="CDD" id="cd01040">
    <property type="entry name" value="Mb-like"/>
    <property type="match status" value="1"/>
</dbReference>
<keyword evidence="3 6" id="KW-0561">Oxygen transport</keyword>
<dbReference type="SUPFAM" id="SSF46458">
    <property type="entry name" value="Globin-like"/>
    <property type="match status" value="1"/>
</dbReference>
<reference evidence="8" key="1">
    <citation type="submission" date="2018-04" db="EMBL/GenBank/DDBJ databases">
        <title>Transcriptome assembly of Sipha flava.</title>
        <authorList>
            <person name="Scully E.D."/>
            <person name="Geib S.M."/>
            <person name="Palmer N.A."/>
            <person name="Koch K."/>
            <person name="Bradshaw J."/>
            <person name="Heng-Moss T."/>
            <person name="Sarath G."/>
        </authorList>
    </citation>
    <scope>NUCLEOTIDE SEQUENCE</scope>
</reference>
<dbReference type="GO" id="GO:0046872">
    <property type="term" value="F:metal ion binding"/>
    <property type="evidence" value="ECO:0007669"/>
    <property type="project" value="UniProtKB-KW"/>
</dbReference>
<accession>A0A2S2QIF8</accession>
<evidence type="ECO:0000256" key="3">
    <source>
        <dbReference type="ARBA" id="ARBA00022621"/>
    </source>
</evidence>
<dbReference type="PANTHER" id="PTHR46458:SF1">
    <property type="entry name" value="GEO09476P1"/>
    <property type="match status" value="1"/>
</dbReference>
<evidence type="ECO:0000313" key="8">
    <source>
        <dbReference type="EMBL" id="MBY77526.1"/>
    </source>
</evidence>
<dbReference type="InterPro" id="IPR044399">
    <property type="entry name" value="Mb-like_M"/>
</dbReference>
<dbReference type="Gene3D" id="1.10.490.10">
    <property type="entry name" value="Globins"/>
    <property type="match status" value="1"/>
</dbReference>
<dbReference type="Pfam" id="PF00042">
    <property type="entry name" value="Globin"/>
    <property type="match status" value="1"/>
</dbReference>
<keyword evidence="2 6" id="KW-0349">Heme</keyword>
<dbReference type="InterPro" id="IPR012292">
    <property type="entry name" value="Globin/Proto"/>
</dbReference>
<evidence type="ECO:0000256" key="1">
    <source>
        <dbReference type="ARBA" id="ARBA00022448"/>
    </source>
</evidence>
<dbReference type="GO" id="GO:0019825">
    <property type="term" value="F:oxygen binding"/>
    <property type="evidence" value="ECO:0007669"/>
    <property type="project" value="InterPro"/>
</dbReference>
<organism evidence="8">
    <name type="scientific">Sipha flava</name>
    <name type="common">yellow sugarcane aphid</name>
    <dbReference type="NCBI Taxonomy" id="143950"/>
    <lineage>
        <taxon>Eukaryota</taxon>
        <taxon>Metazoa</taxon>
        <taxon>Ecdysozoa</taxon>
        <taxon>Arthropoda</taxon>
        <taxon>Hexapoda</taxon>
        <taxon>Insecta</taxon>
        <taxon>Pterygota</taxon>
        <taxon>Neoptera</taxon>
        <taxon>Paraneoptera</taxon>
        <taxon>Hemiptera</taxon>
        <taxon>Sternorrhyncha</taxon>
        <taxon>Aphidomorpha</taxon>
        <taxon>Aphidoidea</taxon>
        <taxon>Aphididae</taxon>
        <taxon>Sipha</taxon>
    </lineage>
</organism>
<gene>
    <name evidence="8" type="primary">GLB</name>
    <name evidence="8" type="ORF">g.78348</name>
</gene>
<dbReference type="AlphaFoldDB" id="A0A2S2QIF8"/>
<evidence type="ECO:0000259" key="7">
    <source>
        <dbReference type="PROSITE" id="PS01033"/>
    </source>
</evidence>
<evidence type="ECO:0000256" key="2">
    <source>
        <dbReference type="ARBA" id="ARBA00022617"/>
    </source>
</evidence>